<feature type="binding site" evidence="18">
    <location>
        <position position="296"/>
    </location>
    <ligand>
        <name>Mg(2+)</name>
        <dbReference type="ChEBI" id="CHEBI:18420"/>
        <label>2</label>
    </ligand>
</feature>
<keyword evidence="3 16" id="KW-0808">Transferase</keyword>
<evidence type="ECO:0000256" key="2">
    <source>
        <dbReference type="ARBA" id="ARBA00014968"/>
    </source>
</evidence>
<feature type="binding site" evidence="17">
    <location>
        <position position="19"/>
    </location>
    <ligand>
        <name>1D-myo-inositol 1,3,4-trisphosphate</name>
        <dbReference type="ChEBI" id="CHEBI:58414"/>
    </ligand>
</feature>
<dbReference type="GO" id="GO:0016853">
    <property type="term" value="F:isomerase activity"/>
    <property type="evidence" value="ECO:0007669"/>
    <property type="project" value="UniProtKB-KW"/>
</dbReference>
<dbReference type="AlphaFoldDB" id="A0A821RJW4"/>
<comment type="subunit">
    <text evidence="16">Monomer.</text>
</comment>
<accession>A0A821RJW4</accession>
<feature type="binding site" evidence="17">
    <location>
        <position position="302"/>
    </location>
    <ligand>
        <name>1D-myo-inositol 1,3,4-trisphosphate</name>
        <dbReference type="ChEBI" id="CHEBI:58414"/>
    </ligand>
</feature>
<comment type="function">
    <text evidence="16">Kinase that can phosphorylate various inositol polyphosphate such as Ins(3,4,5,6)P4 or Ins(1,3,4)P3.</text>
</comment>
<keyword evidence="7 16" id="KW-0067">ATP-binding</keyword>
<feature type="binding site" evidence="17">
    <location>
        <position position="298"/>
    </location>
    <ligand>
        <name>1D-myo-inositol 1,3,4-trisphosphate</name>
        <dbReference type="ChEBI" id="CHEBI:58414"/>
    </ligand>
</feature>
<evidence type="ECO:0000256" key="12">
    <source>
        <dbReference type="ARBA" id="ARBA00033645"/>
    </source>
</evidence>
<dbReference type="GO" id="GO:0052726">
    <property type="term" value="F:inositol-1,3,4-trisphosphate 5-kinase activity"/>
    <property type="evidence" value="ECO:0007669"/>
    <property type="project" value="InterPro"/>
</dbReference>
<evidence type="ECO:0000256" key="9">
    <source>
        <dbReference type="ARBA" id="ARBA00023235"/>
    </source>
</evidence>
<gene>
    <name evidence="20" type="ORF">PMACD_LOCUS6334</name>
</gene>
<comment type="similarity">
    <text evidence="1 16">Belongs to the ITPK1 family.</text>
</comment>
<evidence type="ECO:0000256" key="8">
    <source>
        <dbReference type="ARBA" id="ARBA00022842"/>
    </source>
</evidence>
<evidence type="ECO:0000256" key="11">
    <source>
        <dbReference type="ARBA" id="ARBA00033624"/>
    </source>
</evidence>
<protein>
    <recommendedName>
        <fullName evidence="2 16">Inositol-tetrakisphosphate 1-kinase</fullName>
        <ecNumber evidence="16">2.7.1.134</ecNumber>
    </recommendedName>
</protein>
<name>A0A821RJW4_9NEOP</name>
<evidence type="ECO:0000256" key="17">
    <source>
        <dbReference type="PIRSR" id="PIRSR038186-1"/>
    </source>
</evidence>
<comment type="catalytic activity">
    <reaction evidence="10">
        <text>1D-myo-inositol 1,3,4-trisphosphate + ATP = 1D-myo-inositol 1,3,4,5-tetrakisphosphate + ADP + H(+)</text>
        <dbReference type="Rhea" id="RHEA:13253"/>
        <dbReference type="ChEBI" id="CHEBI:15378"/>
        <dbReference type="ChEBI" id="CHEBI:30616"/>
        <dbReference type="ChEBI" id="CHEBI:57895"/>
        <dbReference type="ChEBI" id="CHEBI:58414"/>
        <dbReference type="ChEBI" id="CHEBI:456216"/>
        <dbReference type="EC" id="2.7.1.159"/>
    </reaction>
    <physiologicalReaction direction="left-to-right" evidence="10">
        <dbReference type="Rhea" id="RHEA:13254"/>
    </physiologicalReaction>
    <physiologicalReaction direction="right-to-left" evidence="10">
        <dbReference type="Rhea" id="RHEA:13255"/>
    </physiologicalReaction>
</comment>
<keyword evidence="5 16" id="KW-0547">Nucleotide-binding</keyword>
<dbReference type="GO" id="GO:0005737">
    <property type="term" value="C:cytoplasm"/>
    <property type="evidence" value="ECO:0007669"/>
    <property type="project" value="TreeGrafter"/>
</dbReference>
<keyword evidence="4 16" id="KW-0479">Metal-binding</keyword>
<dbReference type="GO" id="GO:0032957">
    <property type="term" value="P:inositol trisphosphate metabolic process"/>
    <property type="evidence" value="ECO:0007669"/>
    <property type="project" value="InterPro"/>
</dbReference>
<dbReference type="GO" id="GO:0052725">
    <property type="term" value="F:inositol-1,3,4-trisphosphate 6-kinase activity"/>
    <property type="evidence" value="ECO:0007669"/>
    <property type="project" value="InterPro"/>
</dbReference>
<dbReference type="PANTHER" id="PTHR14217">
    <property type="entry name" value="INOSITOL-TETRAKISPHOSPHATE 1-KINASE"/>
    <property type="match status" value="1"/>
</dbReference>
<feature type="binding site" evidence="18">
    <location>
        <position position="296"/>
    </location>
    <ligand>
        <name>Mg(2+)</name>
        <dbReference type="ChEBI" id="CHEBI:18420"/>
        <label>1</label>
    </ligand>
</feature>
<comment type="catalytic activity">
    <reaction evidence="15">
        <text>1D-myo-inositol 1,3,4-trisphosphate + 1D-myo-inositol 1,3,4,5,6-pentakisphosphate = 1D-myo-inositol 3,4,5,6-tetrakisphosphate + 1D-myo-inositol 1,3,4,6-tetrakisphosphate</text>
        <dbReference type="Rhea" id="RHEA:70263"/>
        <dbReference type="ChEBI" id="CHEBI:57539"/>
        <dbReference type="ChEBI" id="CHEBI:57660"/>
        <dbReference type="ChEBI" id="CHEBI:57733"/>
        <dbReference type="ChEBI" id="CHEBI:58414"/>
    </reaction>
    <physiologicalReaction direction="left-to-right" evidence="15">
        <dbReference type="Rhea" id="RHEA:70264"/>
    </physiologicalReaction>
    <physiologicalReaction direction="right-to-left" evidence="15">
        <dbReference type="Rhea" id="RHEA:70265"/>
    </physiologicalReaction>
</comment>
<evidence type="ECO:0000256" key="3">
    <source>
        <dbReference type="ARBA" id="ARBA00022679"/>
    </source>
</evidence>
<organism evidence="20 21">
    <name type="scientific">Pieris macdunnoughi</name>
    <dbReference type="NCBI Taxonomy" id="345717"/>
    <lineage>
        <taxon>Eukaryota</taxon>
        <taxon>Metazoa</taxon>
        <taxon>Ecdysozoa</taxon>
        <taxon>Arthropoda</taxon>
        <taxon>Hexapoda</taxon>
        <taxon>Insecta</taxon>
        <taxon>Pterygota</taxon>
        <taxon>Neoptera</taxon>
        <taxon>Endopterygota</taxon>
        <taxon>Lepidoptera</taxon>
        <taxon>Glossata</taxon>
        <taxon>Ditrysia</taxon>
        <taxon>Papilionoidea</taxon>
        <taxon>Pieridae</taxon>
        <taxon>Pierinae</taxon>
        <taxon>Pieris</taxon>
    </lineage>
</organism>
<dbReference type="Pfam" id="PF17927">
    <property type="entry name" value="Ins134_P3_kin_N"/>
    <property type="match status" value="1"/>
</dbReference>
<dbReference type="PROSITE" id="PS50975">
    <property type="entry name" value="ATP_GRASP"/>
    <property type="match status" value="1"/>
</dbReference>
<comment type="catalytic activity">
    <reaction evidence="12">
        <text>1D-myo-inositol 3,4,5,6-tetrakisphosphate + ATP = 1D-myo-inositol 1,3,4,5,6-pentakisphosphate + ADP + H(+)</text>
        <dbReference type="Rhea" id="RHEA:12452"/>
        <dbReference type="ChEBI" id="CHEBI:15378"/>
        <dbReference type="ChEBI" id="CHEBI:30616"/>
        <dbReference type="ChEBI" id="CHEBI:57539"/>
        <dbReference type="ChEBI" id="CHEBI:57733"/>
        <dbReference type="ChEBI" id="CHEBI:456216"/>
        <dbReference type="EC" id="2.7.1.134"/>
    </reaction>
    <physiologicalReaction direction="left-to-right" evidence="12">
        <dbReference type="Rhea" id="RHEA:12453"/>
    </physiologicalReaction>
    <physiologicalReaction direction="right-to-left" evidence="12">
        <dbReference type="Rhea" id="RHEA:12454"/>
    </physiologicalReaction>
</comment>
<dbReference type="FunFam" id="3.30.470.20:FF:000047">
    <property type="entry name" value="Inositol-tetrakisphosphate 1-kinase 4"/>
    <property type="match status" value="1"/>
</dbReference>
<feature type="binding site" evidence="17">
    <location>
        <position position="200"/>
    </location>
    <ligand>
        <name>1D-myo-inositol 1,3,4-trisphosphate</name>
        <dbReference type="ChEBI" id="CHEBI:58414"/>
    </ligand>
</feature>
<feature type="binding site" evidence="17">
    <location>
        <position position="157"/>
    </location>
    <ligand>
        <name>ATP</name>
        <dbReference type="ChEBI" id="CHEBI:30616"/>
    </ligand>
</feature>
<evidence type="ECO:0000256" key="1">
    <source>
        <dbReference type="ARBA" id="ARBA00009601"/>
    </source>
</evidence>
<evidence type="ECO:0000256" key="4">
    <source>
        <dbReference type="ARBA" id="ARBA00022723"/>
    </source>
</evidence>
<dbReference type="SUPFAM" id="SSF56059">
    <property type="entry name" value="Glutathione synthetase ATP-binding domain-like"/>
    <property type="match status" value="1"/>
</dbReference>
<evidence type="ECO:0000313" key="21">
    <source>
        <dbReference type="Proteomes" id="UP000663880"/>
    </source>
</evidence>
<evidence type="ECO:0000256" key="16">
    <source>
        <dbReference type="PIRNR" id="PIRNR038186"/>
    </source>
</evidence>
<feature type="binding site" evidence="17">
    <location>
        <position position="168"/>
    </location>
    <ligand>
        <name>1D-myo-inositol 1,3,4-trisphosphate</name>
        <dbReference type="ChEBI" id="CHEBI:58414"/>
    </ligand>
</feature>
<feature type="domain" description="ATP-grasp" evidence="19">
    <location>
        <begin position="117"/>
        <end position="325"/>
    </location>
</feature>
<keyword evidence="8 16" id="KW-0460">Magnesium</keyword>
<evidence type="ECO:0000256" key="14">
    <source>
        <dbReference type="ARBA" id="ARBA00047728"/>
    </source>
</evidence>
<comment type="caution">
    <text evidence="20">The sequence shown here is derived from an EMBL/GenBank/DDBJ whole genome shotgun (WGS) entry which is preliminary data.</text>
</comment>
<dbReference type="GO" id="GO:0047325">
    <property type="term" value="F:inositol-3,4,5,6-tetrakisphosphate 1-kinase activity"/>
    <property type="evidence" value="ECO:0007669"/>
    <property type="project" value="UniProtKB-EC"/>
</dbReference>
<dbReference type="InterPro" id="IPR011761">
    <property type="entry name" value="ATP-grasp"/>
</dbReference>
<evidence type="ECO:0000256" key="5">
    <source>
        <dbReference type="ARBA" id="ARBA00022741"/>
    </source>
</evidence>
<dbReference type="PANTHER" id="PTHR14217:SF1">
    <property type="entry name" value="INOSITOL-TETRAKISPHOSPHATE 1-KINASE"/>
    <property type="match status" value="1"/>
</dbReference>
<feature type="binding site" evidence="18">
    <location>
        <position position="298"/>
    </location>
    <ligand>
        <name>Mg(2+)</name>
        <dbReference type="ChEBI" id="CHEBI:18420"/>
        <label>2</label>
    </ligand>
</feature>
<dbReference type="InterPro" id="IPR040464">
    <property type="entry name" value="InsP(3)kin_ATP-grasp"/>
</dbReference>
<comment type="cofactor">
    <cofactor evidence="16 18">
        <name>Mg(2+)</name>
        <dbReference type="ChEBI" id="CHEBI:18420"/>
    </cofactor>
    <text evidence="16 18">Binds 2 magnesium ions per subunit.</text>
</comment>
<dbReference type="EMBL" id="CAJOBZ010000013">
    <property type="protein sequence ID" value="CAF4842750.1"/>
    <property type="molecule type" value="Genomic_DNA"/>
</dbReference>
<keyword evidence="6 16" id="KW-0418">Kinase</keyword>
<dbReference type="OrthoDB" id="25308at2759"/>
<dbReference type="PIRSF" id="PIRSF038186">
    <property type="entry name" value="ITPK"/>
    <property type="match status" value="1"/>
</dbReference>
<dbReference type="EC" id="2.7.1.134" evidence="16"/>
<sequence length="348" mass="39494">MSEIISLCKTIGIWISEKKSHKLNWNELLNVCRRHGYNLIKLNLDQPIEEQGNLDVFLHKLTDIIAASDQGDSKASGIIRRVEQYISNHPNVTIIDPLNNVRILLNRYTYYSIIQEETSLQKIGVFTPAFAKFTTNNIEQNIEIMKQRGVTFPVICKPTLAHGSKLAHEMILVCNQRGLNVCKPPCVVQSFVNHSAVLYKVFVVGNRYHICQRPSLKNFYPSDDMEPIYYTTGEVSKACSQSTLSILDPNEAQSEKDIDEDKVRMIIKVLRRRIGLLLLGFDIVIDNWTGNHALIDINVFPSYDTFPNYFENLLDCIEENVKNIENSFNGLINVGSNTISGVTGMNIN</sequence>
<evidence type="ECO:0000256" key="15">
    <source>
        <dbReference type="ARBA" id="ARBA00049058"/>
    </source>
</evidence>
<dbReference type="Gene3D" id="3.30.1490.220">
    <property type="match status" value="1"/>
</dbReference>
<evidence type="ECO:0000313" key="20">
    <source>
        <dbReference type="EMBL" id="CAF4842750.1"/>
    </source>
</evidence>
<dbReference type="GO" id="GO:0000287">
    <property type="term" value="F:magnesium ion binding"/>
    <property type="evidence" value="ECO:0007669"/>
    <property type="project" value="InterPro"/>
</dbReference>
<evidence type="ECO:0000256" key="18">
    <source>
        <dbReference type="PIRSR" id="PIRSR038186-2"/>
    </source>
</evidence>
<reference evidence="20" key="1">
    <citation type="submission" date="2021-02" db="EMBL/GenBank/DDBJ databases">
        <authorList>
            <person name="Steward A R."/>
        </authorList>
    </citation>
    <scope>NUCLEOTIDE SEQUENCE</scope>
</reference>
<dbReference type="InterPro" id="IPR008656">
    <property type="entry name" value="Inositol_tetrakis-P_1-kinase"/>
</dbReference>
<feature type="binding site" evidence="17">
    <location>
        <begin position="189"/>
        <end position="200"/>
    </location>
    <ligand>
        <name>ATP</name>
        <dbReference type="ChEBI" id="CHEBI:30616"/>
    </ligand>
</feature>
<keyword evidence="21" id="KW-1185">Reference proteome</keyword>
<evidence type="ECO:0000256" key="7">
    <source>
        <dbReference type="ARBA" id="ARBA00022840"/>
    </source>
</evidence>
<keyword evidence="9" id="KW-0413">Isomerase</keyword>
<proteinExistence type="inferred from homology"/>
<comment type="catalytic activity">
    <reaction evidence="11">
        <text>1D-myo-inositol 3,4,6-trisphosphate + ATP = 1D-myo-inositol 1,3,4,6-tetrakisphosphate + ADP + H(+)</text>
        <dbReference type="Rhea" id="RHEA:70287"/>
        <dbReference type="ChEBI" id="CHEBI:15378"/>
        <dbReference type="ChEBI" id="CHEBI:30616"/>
        <dbReference type="ChEBI" id="CHEBI:57660"/>
        <dbReference type="ChEBI" id="CHEBI:189099"/>
        <dbReference type="ChEBI" id="CHEBI:456216"/>
    </reaction>
    <physiologicalReaction direction="left-to-right" evidence="11">
        <dbReference type="Rhea" id="RHEA:70288"/>
    </physiologicalReaction>
    <physiologicalReaction direction="right-to-left" evidence="11">
        <dbReference type="Rhea" id="RHEA:70289"/>
    </physiologicalReaction>
</comment>
<feature type="binding site" evidence="18">
    <location>
        <position position="282"/>
    </location>
    <ligand>
        <name>Mg(2+)</name>
        <dbReference type="ChEBI" id="CHEBI:18420"/>
        <label>1</label>
    </ligand>
</feature>
<evidence type="ECO:0000256" key="13">
    <source>
        <dbReference type="ARBA" id="ARBA00033674"/>
    </source>
</evidence>
<comment type="catalytic activity">
    <reaction evidence="14">
        <text>1D-myo-inositol 1,3,4-trisphosphate + 1D-myo-inositol 1,3,4,5,6-pentakisphosphate = 1D-myo-inositol 3,4,5,6-tetrakisphosphate + 1D-myo-inositol 1,3,4,5-tetrakisphosphate</text>
        <dbReference type="Rhea" id="RHEA:70271"/>
        <dbReference type="ChEBI" id="CHEBI:57539"/>
        <dbReference type="ChEBI" id="CHEBI:57733"/>
        <dbReference type="ChEBI" id="CHEBI:57895"/>
        <dbReference type="ChEBI" id="CHEBI:58414"/>
    </reaction>
    <physiologicalReaction direction="left-to-right" evidence="14">
        <dbReference type="Rhea" id="RHEA:70272"/>
    </physiologicalReaction>
    <physiologicalReaction direction="right-to-left" evidence="14">
        <dbReference type="Rhea" id="RHEA:70273"/>
    </physiologicalReaction>
</comment>
<dbReference type="Gene3D" id="3.40.50.11370">
    <property type="match status" value="1"/>
</dbReference>
<dbReference type="Pfam" id="PF05770">
    <property type="entry name" value="Ins134_P3_kin"/>
    <property type="match status" value="1"/>
</dbReference>
<feature type="binding site" evidence="17">
    <location>
        <position position="60"/>
    </location>
    <ligand>
        <name>1D-myo-inositol 1,3,4-trisphosphate</name>
        <dbReference type="ChEBI" id="CHEBI:58414"/>
    </ligand>
</feature>
<dbReference type="InterPro" id="IPR041429">
    <property type="entry name" value="ITPK1_N"/>
</dbReference>
<comment type="catalytic activity">
    <reaction evidence="13">
        <text>1D-myo-inositol 1,3,4-trisphosphate + ATP = 1D-myo-inositol 1,3,4,6-tetrakisphosphate + ADP + H(+)</text>
        <dbReference type="Rhea" id="RHEA:20940"/>
        <dbReference type="ChEBI" id="CHEBI:15378"/>
        <dbReference type="ChEBI" id="CHEBI:30616"/>
        <dbReference type="ChEBI" id="CHEBI:57660"/>
        <dbReference type="ChEBI" id="CHEBI:58414"/>
        <dbReference type="ChEBI" id="CHEBI:456216"/>
        <dbReference type="EC" id="2.7.1.159"/>
    </reaction>
    <physiologicalReaction direction="left-to-right" evidence="13">
        <dbReference type="Rhea" id="RHEA:20941"/>
    </physiologicalReaction>
    <physiologicalReaction direction="right-to-left" evidence="13">
        <dbReference type="Rhea" id="RHEA:20942"/>
    </physiologicalReaction>
</comment>
<feature type="binding site" evidence="17">
    <location>
        <position position="107"/>
    </location>
    <ligand>
        <name>ATP</name>
        <dbReference type="ChEBI" id="CHEBI:30616"/>
    </ligand>
</feature>
<feature type="binding site" evidence="17">
    <location>
        <position position="215"/>
    </location>
    <ligand>
        <name>ATP</name>
        <dbReference type="ChEBI" id="CHEBI:30616"/>
    </ligand>
</feature>
<dbReference type="GO" id="GO:0005524">
    <property type="term" value="F:ATP binding"/>
    <property type="evidence" value="ECO:0007669"/>
    <property type="project" value="UniProtKB-UniRule"/>
</dbReference>
<evidence type="ECO:0000259" key="19">
    <source>
        <dbReference type="PROSITE" id="PS50975"/>
    </source>
</evidence>
<evidence type="ECO:0000256" key="10">
    <source>
        <dbReference type="ARBA" id="ARBA00033609"/>
    </source>
</evidence>
<evidence type="ECO:0000256" key="6">
    <source>
        <dbReference type="ARBA" id="ARBA00022777"/>
    </source>
</evidence>
<dbReference type="Proteomes" id="UP000663880">
    <property type="component" value="Unassembled WGS sequence"/>
</dbReference>